<accession>A0A6J7FJ15</accession>
<keyword evidence="1" id="KW-0472">Membrane</keyword>
<dbReference type="EMBL" id="CAFBJH010000040">
    <property type="protein sequence ID" value="CAB4850228.1"/>
    <property type="molecule type" value="Genomic_DNA"/>
</dbReference>
<dbReference type="Pfam" id="PF10531">
    <property type="entry name" value="SLBB"/>
    <property type="match status" value="1"/>
</dbReference>
<keyword evidence="1" id="KW-0812">Transmembrane</keyword>
<dbReference type="GO" id="GO:0015628">
    <property type="term" value="P:protein secretion by the type II secretion system"/>
    <property type="evidence" value="ECO:0007669"/>
    <property type="project" value="TreeGrafter"/>
</dbReference>
<evidence type="ECO:0000313" key="10">
    <source>
        <dbReference type="EMBL" id="CAB5073860.1"/>
    </source>
</evidence>
<protein>
    <submittedName>
        <fullName evidence="8">Unannotated protein</fullName>
    </submittedName>
</protein>
<reference evidence="8" key="1">
    <citation type="submission" date="2020-05" db="EMBL/GenBank/DDBJ databases">
        <authorList>
            <person name="Chiriac C."/>
            <person name="Salcher M."/>
            <person name="Ghai R."/>
            <person name="Kavagutti S V."/>
        </authorList>
    </citation>
    <scope>NUCLEOTIDE SEQUENCE</scope>
</reference>
<name>A0A6J7FJ15_9ZZZZ</name>
<dbReference type="Pfam" id="PF12836">
    <property type="entry name" value="HHH_3"/>
    <property type="match status" value="1"/>
</dbReference>
<dbReference type="GO" id="GO:0015627">
    <property type="term" value="C:type II protein secretion system complex"/>
    <property type="evidence" value="ECO:0007669"/>
    <property type="project" value="TreeGrafter"/>
</dbReference>
<evidence type="ECO:0000313" key="3">
    <source>
        <dbReference type="EMBL" id="CAB4667820.1"/>
    </source>
</evidence>
<keyword evidence="1" id="KW-1133">Transmembrane helix</keyword>
<dbReference type="Gene3D" id="1.10.150.320">
    <property type="entry name" value="Photosystem II 12 kDa extrinsic protein"/>
    <property type="match status" value="1"/>
</dbReference>
<evidence type="ECO:0000313" key="6">
    <source>
        <dbReference type="EMBL" id="CAB4805861.1"/>
    </source>
</evidence>
<dbReference type="PANTHER" id="PTHR21180">
    <property type="entry name" value="ENDONUCLEASE/EXONUCLEASE/PHOSPHATASE FAMILY DOMAIN-CONTAINING PROTEIN 1"/>
    <property type="match status" value="1"/>
</dbReference>
<dbReference type="AlphaFoldDB" id="A0A6J7FJ15"/>
<organism evidence="8">
    <name type="scientific">freshwater metagenome</name>
    <dbReference type="NCBI Taxonomy" id="449393"/>
    <lineage>
        <taxon>unclassified sequences</taxon>
        <taxon>metagenomes</taxon>
        <taxon>ecological metagenomes</taxon>
    </lineage>
</organism>
<dbReference type="SUPFAM" id="SSF47781">
    <property type="entry name" value="RuvA domain 2-like"/>
    <property type="match status" value="1"/>
</dbReference>
<gene>
    <name evidence="3" type="ORF">UFOPK2288_00860</name>
    <name evidence="4" type="ORF">UFOPK2589_01022</name>
    <name evidence="5" type="ORF">UFOPK2931_00505</name>
    <name evidence="6" type="ORF">UFOPK3056_00759</name>
    <name evidence="7" type="ORF">UFOPK3287_00728</name>
    <name evidence="8" type="ORF">UFOPK3558_00392</name>
    <name evidence="9" type="ORF">UFOPK3916_00807</name>
    <name evidence="10" type="ORF">UFOPK4372_00786</name>
</gene>
<evidence type="ECO:0000313" key="9">
    <source>
        <dbReference type="EMBL" id="CAB4977239.1"/>
    </source>
</evidence>
<evidence type="ECO:0000256" key="1">
    <source>
        <dbReference type="SAM" id="Phobius"/>
    </source>
</evidence>
<feature type="transmembrane region" description="Helical" evidence="1">
    <location>
        <begin position="29"/>
        <end position="48"/>
    </location>
</feature>
<evidence type="ECO:0000259" key="2">
    <source>
        <dbReference type="Pfam" id="PF10531"/>
    </source>
</evidence>
<sequence length="204" mass="21924">MNQLLKGYKEQIHDWISDLHFSQIQRRSLLIVVAVVCVLSAGVVFRGHSQPIAMAEPLIIAPPNITVDVAGGVNLPGVYSLPANSRVIDALKIAGNAKPGMDMSDLNLARIIKDGEQIYVDPNLPTAISRSIATTVIKKLTGPININRATLAQFDLLPGIGPVIAARIVTYRKVNGPFSVIEDLQKVSGIGSAKFAQLKSKVRV</sequence>
<dbReference type="EMBL" id="CAFBOE010000069">
    <property type="protein sequence ID" value="CAB4977239.1"/>
    <property type="molecule type" value="Genomic_DNA"/>
</dbReference>
<evidence type="ECO:0000313" key="8">
    <source>
        <dbReference type="EMBL" id="CAB4895426.1"/>
    </source>
</evidence>
<dbReference type="InterPro" id="IPR051675">
    <property type="entry name" value="Endo/Exo/Phosphatase_dom_1"/>
</dbReference>
<evidence type="ECO:0000313" key="5">
    <source>
        <dbReference type="EMBL" id="CAB4777081.1"/>
    </source>
</evidence>
<proteinExistence type="predicted"/>
<dbReference type="InterPro" id="IPR019554">
    <property type="entry name" value="Soluble_ligand-bd"/>
</dbReference>
<dbReference type="EMBL" id="CAFBQZ010000060">
    <property type="protein sequence ID" value="CAB5073860.1"/>
    <property type="molecule type" value="Genomic_DNA"/>
</dbReference>
<evidence type="ECO:0000313" key="4">
    <source>
        <dbReference type="EMBL" id="CAB4704658.1"/>
    </source>
</evidence>
<dbReference type="Gene3D" id="3.10.560.10">
    <property type="entry name" value="Outer membrane lipoprotein wza domain like"/>
    <property type="match status" value="1"/>
</dbReference>
<dbReference type="EMBL" id="CAEZZZ010000018">
    <property type="protein sequence ID" value="CAB4777081.1"/>
    <property type="molecule type" value="Genomic_DNA"/>
</dbReference>
<dbReference type="EMBL" id="CAFAAR010000066">
    <property type="protein sequence ID" value="CAB4805861.1"/>
    <property type="molecule type" value="Genomic_DNA"/>
</dbReference>
<dbReference type="EMBL" id="CAEZXT010000076">
    <property type="protein sequence ID" value="CAB4704658.1"/>
    <property type="molecule type" value="Genomic_DNA"/>
</dbReference>
<evidence type="ECO:0000313" key="7">
    <source>
        <dbReference type="EMBL" id="CAB4850228.1"/>
    </source>
</evidence>
<feature type="domain" description="Soluble ligand binding" evidence="2">
    <location>
        <begin position="67"/>
        <end position="121"/>
    </location>
</feature>
<dbReference type="InterPro" id="IPR010994">
    <property type="entry name" value="RuvA_2-like"/>
</dbReference>
<dbReference type="PANTHER" id="PTHR21180:SF32">
    <property type="entry name" value="ENDONUCLEASE_EXONUCLEASE_PHOSPHATASE FAMILY DOMAIN-CONTAINING PROTEIN 1"/>
    <property type="match status" value="1"/>
</dbReference>
<dbReference type="EMBL" id="CAEZWS010000042">
    <property type="protein sequence ID" value="CAB4667820.1"/>
    <property type="molecule type" value="Genomic_DNA"/>
</dbReference>
<dbReference type="EMBL" id="CAFBMI010000019">
    <property type="protein sequence ID" value="CAB4895426.1"/>
    <property type="molecule type" value="Genomic_DNA"/>
</dbReference>